<dbReference type="Pfam" id="PF00672">
    <property type="entry name" value="HAMP"/>
    <property type="match status" value="1"/>
</dbReference>
<dbReference type="CDD" id="cd06225">
    <property type="entry name" value="HAMP"/>
    <property type="match status" value="1"/>
</dbReference>
<evidence type="ECO:0000256" key="7">
    <source>
        <dbReference type="SAM" id="Coils"/>
    </source>
</evidence>
<keyword evidence="4 6" id="KW-0807">Transducer</keyword>
<dbReference type="Proteomes" id="UP000000742">
    <property type="component" value="Chromosome"/>
</dbReference>
<dbReference type="KEGG" id="afl:Aflv_0874"/>
<keyword evidence="7" id="KW-0175">Coiled coil</keyword>
<comment type="similarity">
    <text evidence="5">Belongs to the methyl-accepting chemotaxis (MCP) protein family.</text>
</comment>
<dbReference type="GO" id="GO:0005886">
    <property type="term" value="C:plasma membrane"/>
    <property type="evidence" value="ECO:0007669"/>
    <property type="project" value="UniProtKB-SubCell"/>
</dbReference>
<feature type="domain" description="Methyl-accepting transducer" evidence="9">
    <location>
        <begin position="297"/>
        <end position="547"/>
    </location>
</feature>
<sequence length="583" mass="65784">MLKGGYMLRQRLKHIKKLVRVPVFQPSPKIKQWLLKISLQNRLFILFLGVLIISLSAVGMIAYYQAKQTTVKAIENRLEREATMMFEVSRNLLYIHAGNEQLFDKSLRSAIKQQKAELMQDGLSVDVFLIRDGNVKTFERNEQLNVPTSVQQTITKQKNGVSHSEWNGRTYTFAYKTIQELKGTYVVAVPDEQFMKPIQQLAKLTIVTIMISAIISMIMIKWLVSGLTKPIAQLRHAMSRLSRGDLTVDEQIYSTTPEIDSLARSFQRMLTSMKNVIREMDETTKQLAITGGDLEHVSEHAIESNDQLISAIATVKRGAEETANTSEESIHRVDEMKKRMQHVLTSVTNISTSTVDMNESSKSGEKCLTHLIADIHLFAQQFKEVNSTIQSVKQHSMSITKVVDVIRQIAEQTKLLALNATIEAARAGEAGKGFAVVATEVRKLAEHASKATEEITSSIFAMEEVSIYATNQFEKMVTHLQHQITSANEAKRSFDDLLKEIQRVNRNVAEMENELEQFQQLLPMIETVTMAFASVAQQTLASAEEMMSVSYDQTKQMHDMYRVGGRLNELSQSLSTLTAAFKL</sequence>
<dbReference type="Gene3D" id="1.10.287.950">
    <property type="entry name" value="Methyl-accepting chemotaxis protein"/>
    <property type="match status" value="1"/>
</dbReference>
<evidence type="ECO:0000259" key="10">
    <source>
        <dbReference type="PROSITE" id="PS50885"/>
    </source>
</evidence>
<proteinExistence type="inferred from homology"/>
<evidence type="ECO:0000259" key="9">
    <source>
        <dbReference type="PROSITE" id="PS50111"/>
    </source>
</evidence>
<dbReference type="PROSITE" id="PS50885">
    <property type="entry name" value="HAMP"/>
    <property type="match status" value="1"/>
</dbReference>
<evidence type="ECO:0000256" key="4">
    <source>
        <dbReference type="ARBA" id="ARBA00023224"/>
    </source>
</evidence>
<keyword evidence="8" id="KW-1133">Transmembrane helix</keyword>
<dbReference type="InterPro" id="IPR004089">
    <property type="entry name" value="MCPsignal_dom"/>
</dbReference>
<dbReference type="AlphaFoldDB" id="B7GH91"/>
<dbReference type="SMART" id="SM00304">
    <property type="entry name" value="HAMP"/>
    <property type="match status" value="1"/>
</dbReference>
<evidence type="ECO:0000313" key="11">
    <source>
        <dbReference type="EMBL" id="ACJ33252.1"/>
    </source>
</evidence>
<evidence type="ECO:0000256" key="6">
    <source>
        <dbReference type="PROSITE-ProRule" id="PRU00284"/>
    </source>
</evidence>
<name>B7GH91_ANOFW</name>
<dbReference type="SMART" id="SM00283">
    <property type="entry name" value="MA"/>
    <property type="match status" value="1"/>
</dbReference>
<keyword evidence="8" id="KW-0812">Transmembrane</keyword>
<evidence type="ECO:0000313" key="12">
    <source>
        <dbReference type="Proteomes" id="UP000000742"/>
    </source>
</evidence>
<evidence type="ECO:0000256" key="3">
    <source>
        <dbReference type="ARBA" id="ARBA00023136"/>
    </source>
</evidence>
<evidence type="ECO:0000256" key="1">
    <source>
        <dbReference type="ARBA" id="ARBA00004236"/>
    </source>
</evidence>
<feature type="coiled-coil region" evidence="7">
    <location>
        <begin position="487"/>
        <end position="528"/>
    </location>
</feature>
<dbReference type="eggNOG" id="COG0840">
    <property type="taxonomic scope" value="Bacteria"/>
</dbReference>
<dbReference type="Gene3D" id="1.10.8.500">
    <property type="entry name" value="HAMP domain in histidine kinase"/>
    <property type="match status" value="1"/>
</dbReference>
<organism evidence="11 12">
    <name type="scientific">Anoxybacillus flavithermus (strain DSM 21510 / WK1)</name>
    <dbReference type="NCBI Taxonomy" id="491915"/>
    <lineage>
        <taxon>Bacteria</taxon>
        <taxon>Bacillati</taxon>
        <taxon>Bacillota</taxon>
        <taxon>Bacilli</taxon>
        <taxon>Bacillales</taxon>
        <taxon>Anoxybacillaceae</taxon>
        <taxon>Anoxybacillus</taxon>
    </lineage>
</organism>
<dbReference type="EMBL" id="CP000922">
    <property type="protein sequence ID" value="ACJ33252.1"/>
    <property type="molecule type" value="Genomic_DNA"/>
</dbReference>
<keyword evidence="3 8" id="KW-0472">Membrane</keyword>
<dbReference type="HOGENOM" id="CLU_000445_107_19_9"/>
<dbReference type="Gene3D" id="3.30.450.20">
    <property type="entry name" value="PAS domain"/>
    <property type="match status" value="1"/>
</dbReference>
<dbReference type="PROSITE" id="PS50111">
    <property type="entry name" value="CHEMOTAXIS_TRANSDUC_2"/>
    <property type="match status" value="1"/>
</dbReference>
<evidence type="ECO:0000256" key="8">
    <source>
        <dbReference type="SAM" id="Phobius"/>
    </source>
</evidence>
<dbReference type="GO" id="GO:0007165">
    <property type="term" value="P:signal transduction"/>
    <property type="evidence" value="ECO:0007669"/>
    <property type="project" value="UniProtKB-KW"/>
</dbReference>
<dbReference type="Pfam" id="PF00015">
    <property type="entry name" value="MCPsignal"/>
    <property type="match status" value="1"/>
</dbReference>
<dbReference type="InterPro" id="IPR003660">
    <property type="entry name" value="HAMP_dom"/>
</dbReference>
<dbReference type="PANTHER" id="PTHR32089:SF112">
    <property type="entry name" value="LYSOZYME-LIKE PROTEIN-RELATED"/>
    <property type="match status" value="1"/>
</dbReference>
<keyword evidence="2" id="KW-1003">Cell membrane</keyword>
<dbReference type="STRING" id="491915.Aflv_0874"/>
<reference evidence="11 12" key="1">
    <citation type="journal article" date="2008" name="Genome Biol.">
        <title>Encapsulated in silica: genome, proteome and physiology of the thermophilic bacterium Anoxybacillus flavithermus WK1.</title>
        <authorList>
            <person name="Saw J.H."/>
            <person name="Mountain B.W."/>
            <person name="Feng L."/>
            <person name="Omelchenko M.V."/>
            <person name="Hou S."/>
            <person name="Saito J.A."/>
            <person name="Stott M.B."/>
            <person name="Li D."/>
            <person name="Zhao G."/>
            <person name="Wu J."/>
            <person name="Galperin M.Y."/>
            <person name="Koonin E.V."/>
            <person name="Makarova K.S."/>
            <person name="Wolf Y.I."/>
            <person name="Rigden D.J."/>
            <person name="Dunfield P.F."/>
            <person name="Wang L."/>
            <person name="Alam M."/>
        </authorList>
    </citation>
    <scope>NUCLEOTIDE SEQUENCE [LARGE SCALE GENOMIC DNA]</scope>
    <source>
        <strain evidence="12">DSM 21510 / WK1</strain>
    </source>
</reference>
<feature type="transmembrane region" description="Helical" evidence="8">
    <location>
        <begin position="204"/>
        <end position="224"/>
    </location>
</feature>
<gene>
    <name evidence="11" type="primary">mcpB</name>
    <name evidence="11" type="ordered locus">Aflv_0874</name>
</gene>
<comment type="subcellular location">
    <subcellularLocation>
        <location evidence="1">Cell membrane</location>
    </subcellularLocation>
</comment>
<dbReference type="SUPFAM" id="SSF58104">
    <property type="entry name" value="Methyl-accepting chemotaxis protein (MCP) signaling domain"/>
    <property type="match status" value="1"/>
</dbReference>
<evidence type="ECO:0000256" key="5">
    <source>
        <dbReference type="ARBA" id="ARBA00029447"/>
    </source>
</evidence>
<accession>B7GH91</accession>
<feature type="domain" description="HAMP" evidence="10">
    <location>
        <begin position="225"/>
        <end position="278"/>
    </location>
</feature>
<dbReference type="PANTHER" id="PTHR32089">
    <property type="entry name" value="METHYL-ACCEPTING CHEMOTAXIS PROTEIN MCPB"/>
    <property type="match status" value="1"/>
</dbReference>
<evidence type="ECO:0000256" key="2">
    <source>
        <dbReference type="ARBA" id="ARBA00022475"/>
    </source>
</evidence>
<protein>
    <submittedName>
        <fullName evidence="11">Methyl-accepting chemotaxis sensor protein</fullName>
    </submittedName>
</protein>
<feature type="transmembrane region" description="Helical" evidence="8">
    <location>
        <begin position="43"/>
        <end position="64"/>
    </location>
</feature>